<dbReference type="AlphaFoldDB" id="A0A0V0SID2"/>
<dbReference type="EMBL" id="JYDL01000007">
    <property type="protein sequence ID" value="KRX26412.1"/>
    <property type="molecule type" value="Genomic_DNA"/>
</dbReference>
<protein>
    <submittedName>
        <fullName evidence="1">Uncharacterized protein</fullName>
    </submittedName>
</protein>
<evidence type="ECO:0000313" key="1">
    <source>
        <dbReference type="EMBL" id="KRX26412.1"/>
    </source>
</evidence>
<dbReference type="Proteomes" id="UP000054630">
    <property type="component" value="Unassembled WGS sequence"/>
</dbReference>
<reference evidence="1 2" key="1">
    <citation type="submission" date="2015-01" db="EMBL/GenBank/DDBJ databases">
        <title>Evolution of Trichinella species and genotypes.</title>
        <authorList>
            <person name="Korhonen P.K."/>
            <person name="Edoardo P."/>
            <person name="Giuseppe L.R."/>
            <person name="Gasser R.B."/>
        </authorList>
    </citation>
    <scope>NUCLEOTIDE SEQUENCE [LARGE SCALE GENOMIC DNA]</scope>
    <source>
        <strain evidence="1">ISS37</strain>
    </source>
</reference>
<proteinExistence type="predicted"/>
<name>A0A0V0SID2_9BILA</name>
<keyword evidence="2" id="KW-1185">Reference proteome</keyword>
<comment type="caution">
    <text evidence="1">The sequence shown here is derived from an EMBL/GenBank/DDBJ whole genome shotgun (WGS) entry which is preliminary data.</text>
</comment>
<evidence type="ECO:0000313" key="2">
    <source>
        <dbReference type="Proteomes" id="UP000054630"/>
    </source>
</evidence>
<organism evidence="1 2">
    <name type="scientific">Trichinella nelsoni</name>
    <dbReference type="NCBI Taxonomy" id="6336"/>
    <lineage>
        <taxon>Eukaryota</taxon>
        <taxon>Metazoa</taxon>
        <taxon>Ecdysozoa</taxon>
        <taxon>Nematoda</taxon>
        <taxon>Enoplea</taxon>
        <taxon>Dorylaimia</taxon>
        <taxon>Trichinellida</taxon>
        <taxon>Trichinellidae</taxon>
        <taxon>Trichinella</taxon>
    </lineage>
</organism>
<sequence length="98" mass="11304">MRGLLQREAFVERLSFVVEKSSRQLSVIPRWSSCVMPPRLPPFNNFKVEEKFGKLKQLVSVWQISLTNCCEMFKYEKLPFASIQLCLEALSFTGGEEA</sequence>
<accession>A0A0V0SID2</accession>
<gene>
    <name evidence="1" type="ORF">T07_8354</name>
</gene>